<evidence type="ECO:0000256" key="1">
    <source>
        <dbReference type="SAM" id="MobiDB-lite"/>
    </source>
</evidence>
<feature type="compositionally biased region" description="Basic residues" evidence="1">
    <location>
        <begin position="219"/>
        <end position="229"/>
    </location>
</feature>
<reference evidence="2" key="2">
    <citation type="submission" date="2014-02" db="EMBL/GenBank/DDBJ databases">
        <title>Complete DNA sequence of /Kuraishia capsulata/ illustrates novel genomic features among budding yeasts (/Saccharomycotina/).</title>
        <authorList>
            <person name="Morales L."/>
            <person name="Noel B."/>
            <person name="Porcel B."/>
            <person name="Marcet-Houben M."/>
            <person name="Hullo M-F."/>
            <person name="Sacerdot C."/>
            <person name="Tekaia F."/>
            <person name="Leh-Louis V."/>
            <person name="Despons L."/>
            <person name="Khanna V."/>
            <person name="Aury J-M."/>
            <person name="Barbe V."/>
            <person name="Couloux A."/>
            <person name="Labadie K."/>
            <person name="Pelletier E."/>
            <person name="Souciet J-L."/>
            <person name="Boekhout T."/>
            <person name="Gabaldon T."/>
            <person name="Wincker P."/>
            <person name="Dujon B."/>
        </authorList>
    </citation>
    <scope>NUCLEOTIDE SEQUENCE</scope>
    <source>
        <strain evidence="2">CBS 1993</strain>
    </source>
</reference>
<feature type="compositionally biased region" description="Basic and acidic residues" evidence="1">
    <location>
        <begin position="230"/>
        <end position="239"/>
    </location>
</feature>
<dbReference type="AlphaFoldDB" id="W6MJ59"/>
<dbReference type="Pfam" id="PF09428">
    <property type="entry name" value="DUF2011"/>
    <property type="match status" value="1"/>
</dbReference>
<gene>
    <name evidence="2" type="ORF">KUCA_T00002496001</name>
</gene>
<evidence type="ECO:0000313" key="3">
    <source>
        <dbReference type="Proteomes" id="UP000019384"/>
    </source>
</evidence>
<reference evidence="2" key="1">
    <citation type="submission" date="2013-12" db="EMBL/GenBank/DDBJ databases">
        <authorList>
            <person name="Genoscope - CEA"/>
        </authorList>
    </citation>
    <scope>NUCLEOTIDE SEQUENCE</scope>
    <source>
        <strain evidence="2">CBS 1993</strain>
    </source>
</reference>
<organism evidence="2 3">
    <name type="scientific">Kuraishia capsulata CBS 1993</name>
    <dbReference type="NCBI Taxonomy" id="1382522"/>
    <lineage>
        <taxon>Eukaryota</taxon>
        <taxon>Fungi</taxon>
        <taxon>Dikarya</taxon>
        <taxon>Ascomycota</taxon>
        <taxon>Saccharomycotina</taxon>
        <taxon>Pichiomycetes</taxon>
        <taxon>Pichiales</taxon>
        <taxon>Pichiaceae</taxon>
        <taxon>Kuraishia</taxon>
    </lineage>
</organism>
<evidence type="ECO:0000313" key="2">
    <source>
        <dbReference type="EMBL" id="CDK26524.1"/>
    </source>
</evidence>
<dbReference type="RefSeq" id="XP_022458527.1">
    <property type="nucleotide sequence ID" value="XM_022602754.1"/>
</dbReference>
<sequence>MMWGTNPTRISRADLQSEAESSDGEAIYSAPMMDFEFVEVNRKNDTQDSIQEDSKDSKIEAELEEEFDFPMFSIAADFTTDDRTKIPQVMRISLKEQEDEPEVIQERSRDFYFWSPSESDKHSFIACAVEGEAILQNCRGYKNSDYNVIDLAKHNYEVEKYMLGHKKKDLRRPGKKARVAIILRRQRQKQLRKEGPYKPEKGYHTREPIKIKFGSETKKKTRRGGKRHKNADSEHAKTE</sequence>
<dbReference type="InterPro" id="IPR018555">
    <property type="entry name" value="C630.06c-like"/>
</dbReference>
<accession>W6MJ59</accession>
<name>W6MJ59_9ASCO</name>
<dbReference type="STRING" id="1382522.W6MJ59"/>
<dbReference type="OrthoDB" id="3994490at2759"/>
<dbReference type="Proteomes" id="UP000019384">
    <property type="component" value="Unassembled WGS sequence"/>
</dbReference>
<keyword evidence="3" id="KW-1185">Reference proteome</keyword>
<feature type="region of interest" description="Disordered" evidence="1">
    <location>
        <begin position="1"/>
        <end position="26"/>
    </location>
</feature>
<feature type="compositionally biased region" description="Basic and acidic residues" evidence="1">
    <location>
        <begin position="191"/>
        <end position="218"/>
    </location>
</feature>
<dbReference type="GeneID" id="34519915"/>
<dbReference type="HOGENOM" id="CLU_077719_1_0_1"/>
<feature type="region of interest" description="Disordered" evidence="1">
    <location>
        <begin position="187"/>
        <end position="239"/>
    </location>
</feature>
<dbReference type="EMBL" id="HG793127">
    <property type="protein sequence ID" value="CDK26524.1"/>
    <property type="molecule type" value="Genomic_DNA"/>
</dbReference>
<proteinExistence type="predicted"/>
<protein>
    <submittedName>
        <fullName evidence="2">Uncharacterized protein</fullName>
    </submittedName>
</protein>